<feature type="compositionally biased region" description="Polar residues" evidence="1">
    <location>
        <begin position="183"/>
        <end position="204"/>
    </location>
</feature>
<feature type="region of interest" description="Disordered" evidence="1">
    <location>
        <begin position="100"/>
        <end position="140"/>
    </location>
</feature>
<name>A0A9P6G8E5_9PLEO</name>
<feature type="signal peptide" evidence="2">
    <location>
        <begin position="1"/>
        <end position="16"/>
    </location>
</feature>
<proteinExistence type="predicted"/>
<dbReference type="OrthoDB" id="4160690at2759"/>
<organism evidence="3 4">
    <name type="scientific">Paraphaeosphaeria minitans</name>
    <dbReference type="NCBI Taxonomy" id="565426"/>
    <lineage>
        <taxon>Eukaryota</taxon>
        <taxon>Fungi</taxon>
        <taxon>Dikarya</taxon>
        <taxon>Ascomycota</taxon>
        <taxon>Pezizomycotina</taxon>
        <taxon>Dothideomycetes</taxon>
        <taxon>Pleosporomycetidae</taxon>
        <taxon>Pleosporales</taxon>
        <taxon>Massarineae</taxon>
        <taxon>Didymosphaeriaceae</taxon>
        <taxon>Paraphaeosphaeria</taxon>
    </lineage>
</organism>
<evidence type="ECO:0000256" key="1">
    <source>
        <dbReference type="SAM" id="MobiDB-lite"/>
    </source>
</evidence>
<keyword evidence="4" id="KW-1185">Reference proteome</keyword>
<evidence type="ECO:0000313" key="4">
    <source>
        <dbReference type="Proteomes" id="UP000756921"/>
    </source>
</evidence>
<accession>A0A9P6G8E5</accession>
<protein>
    <submittedName>
        <fullName evidence="3">Uncharacterized protein</fullName>
    </submittedName>
</protein>
<dbReference type="EMBL" id="WJXW01000014">
    <property type="protein sequence ID" value="KAF9730516.1"/>
    <property type="molecule type" value="Genomic_DNA"/>
</dbReference>
<evidence type="ECO:0000256" key="2">
    <source>
        <dbReference type="SAM" id="SignalP"/>
    </source>
</evidence>
<keyword evidence="2" id="KW-0732">Signal</keyword>
<comment type="caution">
    <text evidence="3">The sequence shown here is derived from an EMBL/GenBank/DDBJ whole genome shotgun (WGS) entry which is preliminary data.</text>
</comment>
<feature type="chain" id="PRO_5040282861" evidence="2">
    <location>
        <begin position="17"/>
        <end position="234"/>
    </location>
</feature>
<dbReference type="Proteomes" id="UP000756921">
    <property type="component" value="Unassembled WGS sequence"/>
</dbReference>
<gene>
    <name evidence="3" type="ORF">PMIN01_11385</name>
</gene>
<feature type="region of interest" description="Disordered" evidence="1">
    <location>
        <begin position="183"/>
        <end position="205"/>
    </location>
</feature>
<dbReference type="AlphaFoldDB" id="A0A9P6G8E5"/>
<reference evidence="3" key="1">
    <citation type="journal article" date="2020" name="Mol. Plant Microbe Interact.">
        <title>Genome Sequence of the Biocontrol Agent Coniothyrium minitans strain Conio (IMI 134523).</title>
        <authorList>
            <person name="Patel D."/>
            <person name="Shittu T.A."/>
            <person name="Baroncelli R."/>
            <person name="Muthumeenakshi S."/>
            <person name="Osborne T.H."/>
            <person name="Janganan T.K."/>
            <person name="Sreenivasaprasad S."/>
        </authorList>
    </citation>
    <scope>NUCLEOTIDE SEQUENCE</scope>
    <source>
        <strain evidence="3">Conio</strain>
    </source>
</reference>
<sequence length="234" mass="23634">MFTFHLLASFLALTTASFTPDALFATLLKRQAPGSPGFACHDNCGTAITISKAGGDYCTDDVFLYDYANCLQCAGPDNADIWKYYGGSLTTAAEKCSGLETQPKSGTQEDVGDAKHPGDASSAVSTAAPSETAEPVTEPASTMTLVEPVTVPAESTATAGESVVSSAVSLVSSAPTDVTLSTVSGTPNATSNGTTVETTPTVSAPSEFPGAAETVQVRNVAALIGAVAAVGAFY</sequence>
<evidence type="ECO:0000313" key="3">
    <source>
        <dbReference type="EMBL" id="KAF9730516.1"/>
    </source>
</evidence>